<sequence length="123" mass="13405">MLLVDRVADVYPGRRLTGYVTIRPEMPWYDQGFPPYLVLESWLQSAAALACWGDRRPERSVLVGRLREIGFVRPARAGETVEHRVEIVKAAGGAAICSGTSTVAGTPILRIGQVTVSLNGGQR</sequence>
<keyword evidence="2" id="KW-1185">Reference proteome</keyword>
<dbReference type="AlphaFoldDB" id="A0A9X2E3D9"/>
<evidence type="ECO:0000313" key="1">
    <source>
        <dbReference type="EMBL" id="MCM6773179.1"/>
    </source>
</evidence>
<dbReference type="Proteomes" id="UP001139157">
    <property type="component" value="Unassembled WGS sequence"/>
</dbReference>
<evidence type="ECO:0008006" key="3">
    <source>
        <dbReference type="Google" id="ProtNLM"/>
    </source>
</evidence>
<protein>
    <recommendedName>
        <fullName evidence="3">3-hydroxyacyl-[acyl-carrier-protein] dehydratase</fullName>
    </recommendedName>
</protein>
<accession>A0A9X2E3D9</accession>
<evidence type="ECO:0000313" key="2">
    <source>
        <dbReference type="Proteomes" id="UP001139157"/>
    </source>
</evidence>
<proteinExistence type="predicted"/>
<dbReference type="EMBL" id="JAMRXG010000002">
    <property type="protein sequence ID" value="MCM6773179.1"/>
    <property type="molecule type" value="Genomic_DNA"/>
</dbReference>
<gene>
    <name evidence="1" type="ORF">NDR86_06810</name>
</gene>
<dbReference type="InterPro" id="IPR029069">
    <property type="entry name" value="HotDog_dom_sf"/>
</dbReference>
<reference evidence="1" key="1">
    <citation type="submission" date="2022-06" db="EMBL/GenBank/DDBJ databases">
        <title>Novel species in genus nocardia.</title>
        <authorList>
            <person name="Li F."/>
        </authorList>
    </citation>
    <scope>NUCLEOTIDE SEQUENCE</scope>
    <source>
        <strain evidence="1">CDC141</strain>
    </source>
</reference>
<dbReference type="SUPFAM" id="SSF54637">
    <property type="entry name" value="Thioesterase/thiol ester dehydrase-isomerase"/>
    <property type="match status" value="1"/>
</dbReference>
<organism evidence="1 2">
    <name type="scientific">Nocardia pulmonis</name>
    <dbReference type="NCBI Taxonomy" id="2951408"/>
    <lineage>
        <taxon>Bacteria</taxon>
        <taxon>Bacillati</taxon>
        <taxon>Actinomycetota</taxon>
        <taxon>Actinomycetes</taxon>
        <taxon>Mycobacteriales</taxon>
        <taxon>Nocardiaceae</taxon>
        <taxon>Nocardia</taxon>
    </lineage>
</organism>
<name>A0A9X2E3D9_9NOCA</name>
<comment type="caution">
    <text evidence="1">The sequence shown here is derived from an EMBL/GenBank/DDBJ whole genome shotgun (WGS) entry which is preliminary data.</text>
</comment>
<dbReference type="Gene3D" id="3.10.129.10">
    <property type="entry name" value="Hotdog Thioesterase"/>
    <property type="match status" value="1"/>
</dbReference>